<sequence>MMNTKKVLLAGTFISASAFAFWPADSVARLANQLPLGFGDHNAATFSKAEQSQFKCNLVDPLDPSDDGLYSSHDLFSSQKALDTLVERHQPLVQIDSICYDDLGDFDEDDRWKPFDDIPKVLKENYPLIYDKAWIETINRFGLVYTIEGSDTSLAPILLTAHQDVVPVENATLADWDHPPFDAVYDKHTGYLYGRGASDDKSAITALMTAMESLLSQENYEPRRTVIFAFGFDEECSGFRGAASISKHLEERYGKDGIAVILDEGGAGLQQVGDVLYALPAVYEKGYLDVWFDLDVVGGHSSTPTPHTSIGMMSEIVVALESNPFEPKIIPNGPIHEGLICFARYSPYVLPALTGYINWGLLDKAAKLLAQIQRETQYFIQTSQAVNWISGGQKINSLPEFTTLGVNHRYAPQDSIGSIQHRIIGLVQRVVHKYNLTLHAFEEDEDYDAYLDSIGQARAGGGNEMNANWEPIYNGKLVLEARKKSYITPQSPTKGNVWDTFAGTVRYTYADQASIVVPAPGAMTGNTDTRHYLGKFSCVDVVSLCCNTNSSIIIDLSKNIYRWSPGSLKSFGNIHGVNERLLMSEHVNMVKFYYDFIRNFDQADI</sequence>
<dbReference type="AlphaFoldDB" id="A0AAE1IEL4"/>
<proteinExistence type="inferred from homology"/>
<dbReference type="Pfam" id="PF01546">
    <property type="entry name" value="Peptidase_M20"/>
    <property type="match status" value="1"/>
</dbReference>
<dbReference type="InterPro" id="IPR002933">
    <property type="entry name" value="Peptidase_M20"/>
</dbReference>
<dbReference type="GO" id="GO:0051603">
    <property type="term" value="P:proteolysis involved in protein catabolic process"/>
    <property type="evidence" value="ECO:0007669"/>
    <property type="project" value="TreeGrafter"/>
</dbReference>
<dbReference type="Proteomes" id="UP001273209">
    <property type="component" value="Unassembled WGS sequence"/>
</dbReference>
<comment type="caution">
    <text evidence="10">The sequence shown here is derived from an EMBL/GenBank/DDBJ whole genome shotgun (WGS) entry which is preliminary data.</text>
</comment>
<dbReference type="GeneID" id="87919942"/>
<feature type="chain" id="PRO_5041961064" description="Peptidase M20 dimerisation domain-containing protein" evidence="8">
    <location>
        <begin position="21"/>
        <end position="605"/>
    </location>
</feature>
<reference evidence="10" key="1">
    <citation type="submission" date="2023-11" db="EMBL/GenBank/DDBJ databases">
        <title>The genome sequences of three competitors of mushroom-forming fungi.</title>
        <authorList>
            <person name="Beijen E."/>
            <person name="Ohm R.A."/>
        </authorList>
    </citation>
    <scope>NUCLEOTIDE SEQUENCE</scope>
    <source>
        <strain evidence="10">CBS 100526</strain>
    </source>
</reference>
<dbReference type="RefSeq" id="XP_062755635.1">
    <property type="nucleotide sequence ID" value="XM_062900037.1"/>
</dbReference>
<dbReference type="InterPro" id="IPR047177">
    <property type="entry name" value="Pept_M20A"/>
</dbReference>
<evidence type="ECO:0000313" key="11">
    <source>
        <dbReference type="Proteomes" id="UP001273209"/>
    </source>
</evidence>
<feature type="binding site" evidence="7">
    <location>
        <position position="199"/>
    </location>
    <ligand>
        <name>Zn(2+)</name>
        <dbReference type="ChEBI" id="CHEBI:29105"/>
        <label>2</label>
    </ligand>
</feature>
<dbReference type="Gene3D" id="1.10.150.900">
    <property type="match status" value="1"/>
</dbReference>
<evidence type="ECO:0000259" key="9">
    <source>
        <dbReference type="Pfam" id="PF07687"/>
    </source>
</evidence>
<feature type="domain" description="Peptidase M20 dimerisation" evidence="9">
    <location>
        <begin position="284"/>
        <end position="433"/>
    </location>
</feature>
<dbReference type="SUPFAM" id="SSF55031">
    <property type="entry name" value="Bacterial exopeptidase dimerisation domain"/>
    <property type="match status" value="1"/>
</dbReference>
<protein>
    <recommendedName>
        <fullName evidence="9">Peptidase M20 dimerisation domain-containing protein</fullName>
    </recommendedName>
</protein>
<dbReference type="GO" id="GO:0046872">
    <property type="term" value="F:metal ion binding"/>
    <property type="evidence" value="ECO:0007669"/>
    <property type="project" value="UniProtKB-KW"/>
</dbReference>
<keyword evidence="3 7" id="KW-0479">Metal-binding</keyword>
<feature type="binding site" evidence="7">
    <location>
        <position position="235"/>
    </location>
    <ligand>
        <name>Zn(2+)</name>
        <dbReference type="ChEBI" id="CHEBI:29105"/>
        <label>1</label>
    </ligand>
</feature>
<keyword evidence="8" id="KW-0732">Signal</keyword>
<dbReference type="PROSITE" id="PS00758">
    <property type="entry name" value="ARGE_DAPE_CPG2_1"/>
    <property type="match status" value="1"/>
</dbReference>
<evidence type="ECO:0000256" key="5">
    <source>
        <dbReference type="ARBA" id="ARBA00022833"/>
    </source>
</evidence>
<evidence type="ECO:0000256" key="3">
    <source>
        <dbReference type="ARBA" id="ARBA00022723"/>
    </source>
</evidence>
<dbReference type="EMBL" id="JAWRVG010000019">
    <property type="protein sequence ID" value="KAK4073234.1"/>
    <property type="molecule type" value="Genomic_DNA"/>
</dbReference>
<feature type="active site" evidence="6">
    <location>
        <position position="164"/>
    </location>
</feature>
<accession>A0AAE1IEL4</accession>
<comment type="similarity">
    <text evidence="1">Belongs to the peptidase M20A family.</text>
</comment>
<dbReference type="InterPro" id="IPR011650">
    <property type="entry name" value="Peptidase_M20_dimer"/>
</dbReference>
<dbReference type="Gene3D" id="3.30.70.360">
    <property type="match status" value="1"/>
</dbReference>
<evidence type="ECO:0000256" key="7">
    <source>
        <dbReference type="PIRSR" id="PIRSR037217-2"/>
    </source>
</evidence>
<name>A0AAE1IEL4_9HYPO</name>
<dbReference type="GO" id="GO:0000328">
    <property type="term" value="C:fungal-type vacuole lumen"/>
    <property type="evidence" value="ECO:0007669"/>
    <property type="project" value="TreeGrafter"/>
</dbReference>
<feature type="binding site" evidence="7">
    <location>
        <position position="199"/>
    </location>
    <ligand>
        <name>Zn(2+)</name>
        <dbReference type="ChEBI" id="CHEBI:29105"/>
        <label>1</label>
    </ligand>
</feature>
<dbReference type="PANTHER" id="PTHR45962:SF1">
    <property type="entry name" value="N-FATTY-ACYL-AMINO ACID SYNTHASE_HYDROLASE PM20D1"/>
    <property type="match status" value="1"/>
</dbReference>
<dbReference type="PANTHER" id="PTHR45962">
    <property type="entry name" value="N-FATTY-ACYL-AMINO ACID SYNTHASE/HYDROLASE PM20D1"/>
    <property type="match status" value="1"/>
</dbReference>
<evidence type="ECO:0000256" key="8">
    <source>
        <dbReference type="SAM" id="SignalP"/>
    </source>
</evidence>
<dbReference type="Pfam" id="PF07687">
    <property type="entry name" value="M20_dimer"/>
    <property type="match status" value="1"/>
</dbReference>
<evidence type="ECO:0000256" key="6">
    <source>
        <dbReference type="PIRSR" id="PIRSR037217-1"/>
    </source>
</evidence>
<dbReference type="CDD" id="cd05674">
    <property type="entry name" value="M20_yscS"/>
    <property type="match status" value="1"/>
</dbReference>
<dbReference type="PIRSF" id="PIRSF037217">
    <property type="entry name" value="Carboxypeptidase_S"/>
    <property type="match status" value="1"/>
</dbReference>
<evidence type="ECO:0000256" key="4">
    <source>
        <dbReference type="ARBA" id="ARBA00022801"/>
    </source>
</evidence>
<dbReference type="InterPro" id="IPR036264">
    <property type="entry name" value="Bact_exopeptidase_dim_dom"/>
</dbReference>
<keyword evidence="4" id="KW-0378">Hydrolase</keyword>
<keyword evidence="5 7" id="KW-0862">Zinc</keyword>
<feature type="binding site" evidence="7">
    <location>
        <position position="575"/>
    </location>
    <ligand>
        <name>Zn(2+)</name>
        <dbReference type="ChEBI" id="CHEBI:29105"/>
        <label>1</label>
    </ligand>
</feature>
<gene>
    <name evidence="10" type="ORF">Triagg1_5514</name>
</gene>
<dbReference type="InterPro" id="IPR017141">
    <property type="entry name" value="Pept_M20_carboxypep"/>
</dbReference>
<feature type="active site" description="Proton acceptor" evidence="6">
    <location>
        <position position="234"/>
    </location>
</feature>
<dbReference type="SUPFAM" id="SSF53187">
    <property type="entry name" value="Zn-dependent exopeptidases"/>
    <property type="match status" value="1"/>
</dbReference>
<feature type="signal peptide" evidence="8">
    <location>
        <begin position="1"/>
        <end position="20"/>
    </location>
</feature>
<keyword evidence="2" id="KW-0645">Protease</keyword>
<dbReference type="InterPro" id="IPR001261">
    <property type="entry name" value="ArgE/DapE_CS"/>
</dbReference>
<feature type="binding site" evidence="7">
    <location>
        <position position="162"/>
    </location>
    <ligand>
        <name>Zn(2+)</name>
        <dbReference type="ChEBI" id="CHEBI:29105"/>
        <label>2</label>
    </ligand>
</feature>
<evidence type="ECO:0000256" key="1">
    <source>
        <dbReference type="ARBA" id="ARBA00006247"/>
    </source>
</evidence>
<dbReference type="Gene3D" id="3.40.630.10">
    <property type="entry name" value="Zn peptidases"/>
    <property type="match status" value="1"/>
</dbReference>
<dbReference type="GO" id="GO:0004181">
    <property type="term" value="F:metallocarboxypeptidase activity"/>
    <property type="evidence" value="ECO:0007669"/>
    <property type="project" value="InterPro"/>
</dbReference>
<organism evidence="10 11">
    <name type="scientific">Trichoderma aggressivum f. europaeum</name>
    <dbReference type="NCBI Taxonomy" id="173218"/>
    <lineage>
        <taxon>Eukaryota</taxon>
        <taxon>Fungi</taxon>
        <taxon>Dikarya</taxon>
        <taxon>Ascomycota</taxon>
        <taxon>Pezizomycotina</taxon>
        <taxon>Sordariomycetes</taxon>
        <taxon>Hypocreomycetidae</taxon>
        <taxon>Hypocreales</taxon>
        <taxon>Hypocreaceae</taxon>
        <taxon>Trichoderma</taxon>
    </lineage>
</organism>
<evidence type="ECO:0000313" key="10">
    <source>
        <dbReference type="EMBL" id="KAK4073234.1"/>
    </source>
</evidence>
<evidence type="ECO:0000256" key="2">
    <source>
        <dbReference type="ARBA" id="ARBA00022670"/>
    </source>
</evidence>
<feature type="binding site" evidence="7">
    <location>
        <position position="263"/>
    </location>
    <ligand>
        <name>Zn(2+)</name>
        <dbReference type="ChEBI" id="CHEBI:29105"/>
        <label>2</label>
    </ligand>
</feature>
<keyword evidence="11" id="KW-1185">Reference proteome</keyword>